<dbReference type="EMBL" id="DRKP01000062">
    <property type="protein sequence ID" value="HEB95893.1"/>
    <property type="molecule type" value="Genomic_DNA"/>
</dbReference>
<dbReference type="FunFam" id="3.30.70.270:FF:000001">
    <property type="entry name" value="Diguanylate cyclase domain protein"/>
    <property type="match status" value="1"/>
</dbReference>
<dbReference type="SUPFAM" id="SSF55073">
    <property type="entry name" value="Nucleotide cyclase"/>
    <property type="match status" value="1"/>
</dbReference>
<dbReference type="InterPro" id="IPR043128">
    <property type="entry name" value="Rev_trsase/Diguanyl_cyclase"/>
</dbReference>
<dbReference type="InterPro" id="IPR001633">
    <property type="entry name" value="EAL_dom"/>
</dbReference>
<evidence type="ECO:0000256" key="2">
    <source>
        <dbReference type="ARBA" id="ARBA00012282"/>
    </source>
</evidence>
<feature type="transmembrane region" description="Helical" evidence="6">
    <location>
        <begin position="112"/>
        <end position="132"/>
    </location>
</feature>
<dbReference type="PANTHER" id="PTHR44757:SF2">
    <property type="entry name" value="BIOFILM ARCHITECTURE MAINTENANCE PROTEIN MBAA"/>
    <property type="match status" value="1"/>
</dbReference>
<proteinExistence type="predicted"/>
<dbReference type="Proteomes" id="UP000886251">
    <property type="component" value="Unassembled WGS sequence"/>
</dbReference>
<evidence type="ECO:0000256" key="3">
    <source>
        <dbReference type="ARBA" id="ARBA00022636"/>
    </source>
</evidence>
<dbReference type="GO" id="GO:0071111">
    <property type="term" value="F:cyclic-guanylate-specific phosphodiesterase activity"/>
    <property type="evidence" value="ECO:0007669"/>
    <property type="project" value="UniProtKB-EC"/>
</dbReference>
<comment type="caution">
    <text evidence="9">The sequence shown here is derived from an EMBL/GenBank/DDBJ whole genome shotgun (WGS) entry which is preliminary data.</text>
</comment>
<feature type="coiled-coil region" evidence="5">
    <location>
        <begin position="197"/>
        <end position="263"/>
    </location>
</feature>
<name>A0A831RM01_9GAMM</name>
<dbReference type="PROSITE" id="PS50883">
    <property type="entry name" value="EAL"/>
    <property type="match status" value="1"/>
</dbReference>
<keyword evidence="3" id="KW-0973">c-di-GMP</keyword>
<evidence type="ECO:0000256" key="1">
    <source>
        <dbReference type="ARBA" id="ARBA00001946"/>
    </source>
</evidence>
<comment type="cofactor">
    <cofactor evidence="1">
        <name>Mg(2+)</name>
        <dbReference type="ChEBI" id="CHEBI:18420"/>
    </cofactor>
</comment>
<keyword evidence="6" id="KW-0812">Transmembrane</keyword>
<reference evidence="9" key="1">
    <citation type="journal article" date="2020" name="mSystems">
        <title>Genome- and Community-Level Interaction Insights into Carbon Utilization and Element Cycling Functions of Hydrothermarchaeota in Hydrothermal Sediment.</title>
        <authorList>
            <person name="Zhou Z."/>
            <person name="Liu Y."/>
            <person name="Xu W."/>
            <person name="Pan J."/>
            <person name="Luo Z.H."/>
            <person name="Li M."/>
        </authorList>
    </citation>
    <scope>NUCLEOTIDE SEQUENCE [LARGE SCALE GENOMIC DNA]</scope>
    <source>
        <strain evidence="9">HyVt-443</strain>
    </source>
</reference>
<dbReference type="SMART" id="SM00267">
    <property type="entry name" value="GGDEF"/>
    <property type="match status" value="1"/>
</dbReference>
<comment type="catalytic activity">
    <reaction evidence="4">
        <text>3',3'-c-di-GMP + H2O = 5'-phosphoguanylyl(3'-&gt;5')guanosine + H(+)</text>
        <dbReference type="Rhea" id="RHEA:24902"/>
        <dbReference type="ChEBI" id="CHEBI:15377"/>
        <dbReference type="ChEBI" id="CHEBI:15378"/>
        <dbReference type="ChEBI" id="CHEBI:58754"/>
        <dbReference type="ChEBI" id="CHEBI:58805"/>
        <dbReference type="EC" id="3.1.4.52"/>
    </reaction>
    <physiologicalReaction direction="left-to-right" evidence="4">
        <dbReference type="Rhea" id="RHEA:24903"/>
    </physiologicalReaction>
</comment>
<dbReference type="CDD" id="cd01949">
    <property type="entry name" value="GGDEF"/>
    <property type="match status" value="1"/>
</dbReference>
<gene>
    <name evidence="9" type="ORF">ENI96_05625</name>
</gene>
<feature type="transmembrane region" description="Helical" evidence="6">
    <location>
        <begin position="87"/>
        <end position="106"/>
    </location>
</feature>
<accession>A0A831RM01</accession>
<dbReference type="SUPFAM" id="SSF141868">
    <property type="entry name" value="EAL domain-like"/>
    <property type="match status" value="1"/>
</dbReference>
<feature type="transmembrane region" description="Helical" evidence="6">
    <location>
        <begin position="162"/>
        <end position="180"/>
    </location>
</feature>
<evidence type="ECO:0000259" key="8">
    <source>
        <dbReference type="PROSITE" id="PS50887"/>
    </source>
</evidence>
<dbReference type="Gene3D" id="3.20.20.450">
    <property type="entry name" value="EAL domain"/>
    <property type="match status" value="1"/>
</dbReference>
<evidence type="ECO:0000313" key="9">
    <source>
        <dbReference type="EMBL" id="HEB95893.1"/>
    </source>
</evidence>
<dbReference type="InterPro" id="IPR052155">
    <property type="entry name" value="Biofilm_reg_signaling"/>
</dbReference>
<keyword evidence="5" id="KW-0175">Coiled coil</keyword>
<keyword evidence="6" id="KW-0472">Membrane</keyword>
<dbReference type="Pfam" id="PF00563">
    <property type="entry name" value="EAL"/>
    <property type="match status" value="1"/>
</dbReference>
<evidence type="ECO:0000256" key="6">
    <source>
        <dbReference type="SAM" id="Phobius"/>
    </source>
</evidence>
<keyword evidence="6" id="KW-1133">Transmembrane helix</keyword>
<dbReference type="AlphaFoldDB" id="A0A831RM01"/>
<dbReference type="PROSITE" id="PS50887">
    <property type="entry name" value="GGDEF"/>
    <property type="match status" value="1"/>
</dbReference>
<evidence type="ECO:0000256" key="4">
    <source>
        <dbReference type="ARBA" id="ARBA00051114"/>
    </source>
</evidence>
<evidence type="ECO:0000256" key="5">
    <source>
        <dbReference type="SAM" id="Coils"/>
    </source>
</evidence>
<dbReference type="InterPro" id="IPR035919">
    <property type="entry name" value="EAL_sf"/>
</dbReference>
<dbReference type="NCBIfam" id="TIGR00254">
    <property type="entry name" value="GGDEF"/>
    <property type="match status" value="1"/>
</dbReference>
<dbReference type="SMART" id="SM00052">
    <property type="entry name" value="EAL"/>
    <property type="match status" value="1"/>
</dbReference>
<dbReference type="CDD" id="cd01948">
    <property type="entry name" value="EAL"/>
    <property type="match status" value="1"/>
</dbReference>
<evidence type="ECO:0000259" key="7">
    <source>
        <dbReference type="PROSITE" id="PS50883"/>
    </source>
</evidence>
<dbReference type="EC" id="3.1.4.52" evidence="2"/>
<organism evidence="9">
    <name type="scientific">Sedimenticola thiotaurini</name>
    <dbReference type="NCBI Taxonomy" id="1543721"/>
    <lineage>
        <taxon>Bacteria</taxon>
        <taxon>Pseudomonadati</taxon>
        <taxon>Pseudomonadota</taxon>
        <taxon>Gammaproteobacteria</taxon>
        <taxon>Chromatiales</taxon>
        <taxon>Sedimenticolaceae</taxon>
        <taxon>Sedimenticola</taxon>
    </lineage>
</organism>
<dbReference type="Gene3D" id="3.30.70.270">
    <property type="match status" value="1"/>
</dbReference>
<protein>
    <recommendedName>
        <fullName evidence="2">cyclic-guanylate-specific phosphodiesterase</fullName>
        <ecNumber evidence="2">3.1.4.52</ecNumber>
    </recommendedName>
</protein>
<sequence>MHERQQPSHQIFREQVEMLFSNGVSANVSVIVIAFLFSRTLPDTLEAGLLQTWFYLITIAALIRLWIWHRYQVGYQSATPLQWARRYTWATLLTGTGWAMLALLFADNPEPILQGLMFILLLGIMSTAVSILAPYTPAFFAYALPQASALIVILLMKPGTERIWFAIGVIVFTLFLSVSVRRSNQSIVRLLLLQHQNQDLIRQLNSEIEQRRSAQRQLERHGEELEDQVTSRTRQLIRINRELQQEMEERRRVEENLKHLAHHDALTDLPNRLLLQDRLGHAIERARRDHSQLAVMFLDLDHFKHINDSLGHALGDELLREVAKRLSGRVRKGDTVARLGGDEFIIVMEHIDGPDDADTLAQELMETLRHPFNLRGHRLFVDTSIGICLFPSDGDNCDELLKNADAAMYQAKEDGRNNYSFYQAHLTESSMDRVNMVSSLRQALDREELEVFFQPQVSLPDRQVIGAEALVRWNHPETGVLQPARFLALAEESGLIVPMGLWVLRSACAHVTRWKAAGLPIQRVAVNLAAKQIRRADLLPEILDVLHDTGCRPEWLELEITEGFIMRETDSAIEILRQLRQVGINLAIDDFGTGYSSLSHLKRLPVNKLKIDRSFIRDLARDPSDAAIARAVIALGASLNLEITAEGVENAYQERFLVRESCQQAQGFRYGRPMPAAKFNRMLERQQHNFPVRAV</sequence>
<dbReference type="InterPro" id="IPR000160">
    <property type="entry name" value="GGDEF_dom"/>
</dbReference>
<dbReference type="Pfam" id="PF00990">
    <property type="entry name" value="GGDEF"/>
    <property type="match status" value="1"/>
</dbReference>
<feature type="domain" description="GGDEF" evidence="8">
    <location>
        <begin position="291"/>
        <end position="424"/>
    </location>
</feature>
<dbReference type="InterPro" id="IPR029787">
    <property type="entry name" value="Nucleotide_cyclase"/>
</dbReference>
<dbReference type="PANTHER" id="PTHR44757">
    <property type="entry name" value="DIGUANYLATE CYCLASE DGCP"/>
    <property type="match status" value="1"/>
</dbReference>
<feature type="domain" description="EAL" evidence="7">
    <location>
        <begin position="433"/>
        <end position="687"/>
    </location>
</feature>
<dbReference type="FunFam" id="3.20.20.450:FF:000001">
    <property type="entry name" value="Cyclic di-GMP phosphodiesterase yahA"/>
    <property type="match status" value="1"/>
</dbReference>
<feature type="transmembrane region" description="Helical" evidence="6">
    <location>
        <begin position="20"/>
        <end position="38"/>
    </location>
</feature>
<dbReference type="GO" id="GO:0071732">
    <property type="term" value="P:cellular response to nitric oxide"/>
    <property type="evidence" value="ECO:0007669"/>
    <property type="project" value="UniProtKB-ARBA"/>
</dbReference>
<feature type="transmembrane region" description="Helical" evidence="6">
    <location>
        <begin position="50"/>
        <end position="67"/>
    </location>
</feature>